<keyword evidence="2" id="KW-0732">Signal</keyword>
<dbReference type="CDD" id="cd02966">
    <property type="entry name" value="TlpA_like_family"/>
    <property type="match status" value="1"/>
</dbReference>
<dbReference type="InterPro" id="IPR000866">
    <property type="entry name" value="AhpC/TSA"/>
</dbReference>
<feature type="signal peptide" evidence="2">
    <location>
        <begin position="1"/>
        <end position="32"/>
    </location>
</feature>
<dbReference type="InterPro" id="IPR013766">
    <property type="entry name" value="Thioredoxin_domain"/>
</dbReference>
<dbReference type="PANTHER" id="PTHR42852:SF17">
    <property type="entry name" value="THIOREDOXIN-LIKE PROTEIN HI_1115"/>
    <property type="match status" value="1"/>
</dbReference>
<dbReference type="InterPro" id="IPR036249">
    <property type="entry name" value="Thioredoxin-like_sf"/>
</dbReference>
<dbReference type="Pfam" id="PF00578">
    <property type="entry name" value="AhpC-TSA"/>
    <property type="match status" value="1"/>
</dbReference>
<dbReference type="Proteomes" id="UP000324479">
    <property type="component" value="Unassembled WGS sequence"/>
</dbReference>
<evidence type="ECO:0000313" key="4">
    <source>
        <dbReference type="EMBL" id="KAA5540411.1"/>
    </source>
</evidence>
<evidence type="ECO:0000259" key="3">
    <source>
        <dbReference type="PROSITE" id="PS51352"/>
    </source>
</evidence>
<accession>A0A5M6CYW6</accession>
<dbReference type="EMBL" id="VWOX01000013">
    <property type="protein sequence ID" value="KAA5540411.1"/>
    <property type="molecule type" value="Genomic_DNA"/>
</dbReference>
<evidence type="ECO:0000256" key="2">
    <source>
        <dbReference type="SAM" id="SignalP"/>
    </source>
</evidence>
<feature type="compositionally biased region" description="Basic and acidic residues" evidence="1">
    <location>
        <begin position="412"/>
        <end position="431"/>
    </location>
</feature>
<dbReference type="PROSITE" id="PS51352">
    <property type="entry name" value="THIOREDOXIN_2"/>
    <property type="match status" value="1"/>
</dbReference>
<protein>
    <submittedName>
        <fullName evidence="4">TlpA family protein disulfide reductase</fullName>
    </submittedName>
</protein>
<feature type="region of interest" description="Disordered" evidence="1">
    <location>
        <begin position="722"/>
        <end position="761"/>
    </location>
</feature>
<dbReference type="PANTHER" id="PTHR42852">
    <property type="entry name" value="THIOL:DISULFIDE INTERCHANGE PROTEIN DSBE"/>
    <property type="match status" value="1"/>
</dbReference>
<feature type="region of interest" description="Disordered" evidence="1">
    <location>
        <begin position="392"/>
        <end position="442"/>
    </location>
</feature>
<name>A0A5M6CYW6_9BACT</name>
<dbReference type="InterPro" id="IPR050553">
    <property type="entry name" value="Thioredoxin_ResA/DsbE_sf"/>
</dbReference>
<feature type="domain" description="Thioredoxin" evidence="3">
    <location>
        <begin position="847"/>
        <end position="987"/>
    </location>
</feature>
<organism evidence="4 5">
    <name type="scientific">Roseiconus nitratireducens</name>
    <dbReference type="NCBI Taxonomy" id="2605748"/>
    <lineage>
        <taxon>Bacteria</taxon>
        <taxon>Pseudomonadati</taxon>
        <taxon>Planctomycetota</taxon>
        <taxon>Planctomycetia</taxon>
        <taxon>Pirellulales</taxon>
        <taxon>Pirellulaceae</taxon>
        <taxon>Roseiconus</taxon>
    </lineage>
</organism>
<evidence type="ECO:0000313" key="5">
    <source>
        <dbReference type="Proteomes" id="UP000324479"/>
    </source>
</evidence>
<feature type="compositionally biased region" description="Polar residues" evidence="1">
    <location>
        <begin position="479"/>
        <end position="490"/>
    </location>
</feature>
<comment type="caution">
    <text evidence="4">The sequence shown here is derived from an EMBL/GenBank/DDBJ whole genome shotgun (WGS) entry which is preliminary data.</text>
</comment>
<feature type="region of interest" description="Disordered" evidence="1">
    <location>
        <begin position="479"/>
        <end position="499"/>
    </location>
</feature>
<evidence type="ECO:0000256" key="1">
    <source>
        <dbReference type="SAM" id="MobiDB-lite"/>
    </source>
</evidence>
<gene>
    <name evidence="4" type="ORF">FYK55_20570</name>
</gene>
<sequence>MRLMRRLQSIATAGRLGFACLAVLSLVAPAPADDRSSADAPVGLLRTVNGDQIAGKLSASVDEPDLSVAWQHPQFAEPFRFDLAKVYDFAFPTDESDPPARGAFLVELAQGDRLFGSIVDVDSSTVTLDTPAFGKRSIARKTIRRISNWDDGKAVVFTGPGEIGDWGENDSEQVWQQLEGRWQMRGGRLTTDQEGAALFRQIGLPAHARIELELSWADDPNFVLAIGVDRGNSKSSYENAFRIEVWQDQLVLVREWEDMADVASLGPTSHWNGQAKLTIDLDQKSSRMVVSSFQGEELGVIQLQTTAPCPVHPSIRLTNIKGNTSLDFLRVLELAAPADAEPSAGIDVFYLTDGSTRQGTWTGIDGDQWTLKDSQQQESSIAADQLISVNLSSTETGESSDADDTDPPQGSADEKPTDEKPSDEKPTEKGPEVQIATHGGHRLTGVLIQTGKDQVTLEPTSLQNRLSIPVADLRSVSITGAARQNDSKPSSGLPRLETDNGQFYGRLIDTDPASDSGPIRFEPRDATAAAAFLPSFSGRLVYRDPPPPETPAMRQQRLQREAAEKRARQARQRRGGLMNVIVNAFSNQPENRVAAPTPRSVHLRTGEVIPAKVQSIDENVVTFESESTTQTTLPTEKVRVVQLAVGSDPQVDPVDRERLLTVPRIRKKNPPTHLIVATNGDLLRCRLIRLSDETLEVQTRLETIEIPRSVVSKIIWLWEKAPESDDDAEETDPKETEVDEAPQNLADDDASKEPEAAGEGLEVRAVLRGGNRMSLVAEKLSDGVLIGHHPLLGEAKITLADVDELMFGDAPSKTADPPAYSDWKLLDAPEPMLAEDGEGGDNGTGSALVGTQAEDFTLDLLDGGRFRVSEQQGKVLVLDFWATWCGPCLQAMPVIEETVGEFDSDEVRLVAVNLQETAEPIRKTLERLNISPDVALDIDGVAAARYQANAIPQTVVIDRTGKIVRLFVGGGPKLGDNLRQAIEETLSDKPPT</sequence>
<proteinExistence type="predicted"/>
<dbReference type="SUPFAM" id="SSF52833">
    <property type="entry name" value="Thioredoxin-like"/>
    <property type="match status" value="1"/>
</dbReference>
<reference evidence="4 5" key="1">
    <citation type="submission" date="2019-08" db="EMBL/GenBank/DDBJ databases">
        <authorList>
            <person name="Dhanesh K."/>
            <person name="Kumar G."/>
            <person name="Sasikala C."/>
            <person name="Venkata Ramana C."/>
        </authorList>
    </citation>
    <scope>NUCLEOTIDE SEQUENCE [LARGE SCALE GENOMIC DNA]</scope>
    <source>
        <strain evidence="4 5">JC645</strain>
    </source>
</reference>
<dbReference type="GO" id="GO:0016209">
    <property type="term" value="F:antioxidant activity"/>
    <property type="evidence" value="ECO:0007669"/>
    <property type="project" value="InterPro"/>
</dbReference>
<dbReference type="Gene3D" id="3.40.30.10">
    <property type="entry name" value="Glutaredoxin"/>
    <property type="match status" value="1"/>
</dbReference>
<feature type="chain" id="PRO_5024463505" evidence="2">
    <location>
        <begin position="33"/>
        <end position="992"/>
    </location>
</feature>
<keyword evidence="5" id="KW-1185">Reference proteome</keyword>
<dbReference type="GO" id="GO:0016491">
    <property type="term" value="F:oxidoreductase activity"/>
    <property type="evidence" value="ECO:0007669"/>
    <property type="project" value="InterPro"/>
</dbReference>
<feature type="compositionally biased region" description="Acidic residues" evidence="1">
    <location>
        <begin position="737"/>
        <end position="748"/>
    </location>
</feature>
<dbReference type="AlphaFoldDB" id="A0A5M6CYW6"/>